<evidence type="ECO:0000256" key="2">
    <source>
        <dbReference type="ARBA" id="ARBA00006434"/>
    </source>
</evidence>
<feature type="transmembrane region" description="Helical" evidence="7">
    <location>
        <begin position="331"/>
        <end position="356"/>
    </location>
</feature>
<feature type="transmembrane region" description="Helical" evidence="7">
    <location>
        <begin position="79"/>
        <end position="99"/>
    </location>
</feature>
<dbReference type="CDD" id="cd10329">
    <property type="entry name" value="SLC5sbd_SGLT1-like"/>
    <property type="match status" value="1"/>
</dbReference>
<accession>A0A315ZDF9</accession>
<reference evidence="8 9" key="1">
    <citation type="submission" date="2018-03" db="EMBL/GenBank/DDBJ databases">
        <title>Genomic Encyclopedia of Archaeal and Bacterial Type Strains, Phase II (KMG-II): from individual species to whole genera.</title>
        <authorList>
            <person name="Goeker M."/>
        </authorList>
    </citation>
    <scope>NUCLEOTIDE SEQUENCE [LARGE SCALE GENOMIC DNA]</scope>
    <source>
        <strain evidence="8 9">DSM 28229</strain>
    </source>
</reference>
<dbReference type="GO" id="GO:0005886">
    <property type="term" value="C:plasma membrane"/>
    <property type="evidence" value="ECO:0007669"/>
    <property type="project" value="TreeGrafter"/>
</dbReference>
<dbReference type="Proteomes" id="UP000245535">
    <property type="component" value="Unassembled WGS sequence"/>
</dbReference>
<dbReference type="PANTHER" id="PTHR11819">
    <property type="entry name" value="SOLUTE CARRIER FAMILY 5"/>
    <property type="match status" value="1"/>
</dbReference>
<evidence type="ECO:0000256" key="7">
    <source>
        <dbReference type="SAM" id="Phobius"/>
    </source>
</evidence>
<feature type="transmembrane region" description="Helical" evidence="7">
    <location>
        <begin position="467"/>
        <end position="487"/>
    </location>
</feature>
<feature type="transmembrane region" description="Helical" evidence="7">
    <location>
        <begin position="45"/>
        <end position="67"/>
    </location>
</feature>
<feature type="transmembrane region" description="Helical" evidence="7">
    <location>
        <begin position="270"/>
        <end position="295"/>
    </location>
</feature>
<dbReference type="RefSeq" id="WP_109617457.1">
    <property type="nucleotide sequence ID" value="NZ_QGDO01000002.1"/>
</dbReference>
<gene>
    <name evidence="8" type="ORF">BC781_102702</name>
</gene>
<evidence type="ECO:0000256" key="3">
    <source>
        <dbReference type="ARBA" id="ARBA00022692"/>
    </source>
</evidence>
<sequence length="541" mass="60119">MNIQLSTLDTVLIAVYVIGVIFWALKNSKNQDSESYFLAGRNMSWKAVGLSLFAASVSSTTLIGQSAEGFKTGLAVYNYQWLSILVMIFFAMFFLPFYIKSGVYTMPEFLERRYDKRSRTFFSLITIIGNVFLDAAAALYSGALIIRLIYPEAELQTIIFILAIVAGSYTILGGLSSAINAELVQAVILIIGSVILSYLAITEVGGWDVLHERFSEGMWLHLVRPMDDATTPWLGMLLGIPVLGFYFWGNNQVMVQRVLSARSIDQGRKGVLFVGFLYVFTLLIFIIPGLCGRLIDLFDVEVPLSIFGNAATELVDVNEIYPRLIMKLMPIGLMGLIMAAMISALTSTLSAALNSASTLITMDFYTRIDKKADNKKLVKVGQIISTIILIVAALWAPNIRKFGSLVDYYQEIASYLAPPIVGIFFLGLFWKRTNSAGAFGGLVFGGLVAIVLFFFKKYTPFADMHFLMLVPFLLVSNMAITIIISIMTKPPTGKQLEGNLWTTALWHEETEALKSVVWYKNFRIQSAVLAVFAIASFLFYI</sequence>
<name>A0A315ZDF9_SEDFL</name>
<dbReference type="Gene3D" id="1.20.1730.10">
    <property type="entry name" value="Sodium/glucose cotransporter"/>
    <property type="match status" value="1"/>
</dbReference>
<feature type="transmembrane region" description="Helical" evidence="7">
    <location>
        <begin position="187"/>
        <end position="210"/>
    </location>
</feature>
<evidence type="ECO:0000256" key="6">
    <source>
        <dbReference type="RuleBase" id="RU362091"/>
    </source>
</evidence>
<keyword evidence="5 7" id="KW-0472">Membrane</keyword>
<comment type="subcellular location">
    <subcellularLocation>
        <location evidence="1">Membrane</location>
        <topology evidence="1">Multi-pass membrane protein</topology>
    </subcellularLocation>
</comment>
<dbReference type="AlphaFoldDB" id="A0A315ZDF9"/>
<keyword evidence="9" id="KW-1185">Reference proteome</keyword>
<dbReference type="PANTHER" id="PTHR11819:SF195">
    <property type="entry name" value="SODIUM_GLUCOSE COTRANSPORTER 4"/>
    <property type="match status" value="1"/>
</dbReference>
<feature type="transmembrane region" description="Helical" evidence="7">
    <location>
        <begin position="408"/>
        <end position="429"/>
    </location>
</feature>
<dbReference type="PROSITE" id="PS50283">
    <property type="entry name" value="NA_SOLUT_SYMP_3"/>
    <property type="match status" value="1"/>
</dbReference>
<feature type="transmembrane region" description="Helical" evidence="7">
    <location>
        <begin position="436"/>
        <end position="455"/>
    </location>
</feature>
<organism evidence="8 9">
    <name type="scientific">Sediminitomix flava</name>
    <dbReference type="NCBI Taxonomy" id="379075"/>
    <lineage>
        <taxon>Bacteria</taxon>
        <taxon>Pseudomonadati</taxon>
        <taxon>Bacteroidota</taxon>
        <taxon>Cytophagia</taxon>
        <taxon>Cytophagales</taxon>
        <taxon>Flammeovirgaceae</taxon>
        <taxon>Sediminitomix</taxon>
    </lineage>
</organism>
<dbReference type="Pfam" id="PF00474">
    <property type="entry name" value="SSF"/>
    <property type="match status" value="1"/>
</dbReference>
<comment type="caution">
    <text evidence="8">The sequence shown here is derived from an EMBL/GenBank/DDBJ whole genome shotgun (WGS) entry which is preliminary data.</text>
</comment>
<evidence type="ECO:0000256" key="1">
    <source>
        <dbReference type="ARBA" id="ARBA00004141"/>
    </source>
</evidence>
<dbReference type="NCBIfam" id="TIGR00813">
    <property type="entry name" value="sss"/>
    <property type="match status" value="1"/>
</dbReference>
<feature type="transmembrane region" description="Helical" evidence="7">
    <location>
        <begin position="155"/>
        <end position="175"/>
    </location>
</feature>
<feature type="transmembrane region" description="Helical" evidence="7">
    <location>
        <begin position="6"/>
        <end position="25"/>
    </location>
</feature>
<dbReference type="InterPro" id="IPR038377">
    <property type="entry name" value="Na/Glc_symporter_sf"/>
</dbReference>
<evidence type="ECO:0000313" key="8">
    <source>
        <dbReference type="EMBL" id="PWJ43153.1"/>
    </source>
</evidence>
<evidence type="ECO:0000256" key="4">
    <source>
        <dbReference type="ARBA" id="ARBA00022989"/>
    </source>
</evidence>
<evidence type="ECO:0000256" key="5">
    <source>
        <dbReference type="ARBA" id="ARBA00023136"/>
    </source>
</evidence>
<dbReference type="GO" id="GO:0005412">
    <property type="term" value="F:D-glucose:sodium symporter activity"/>
    <property type="evidence" value="ECO:0007669"/>
    <property type="project" value="TreeGrafter"/>
</dbReference>
<dbReference type="OrthoDB" id="9814523at2"/>
<keyword evidence="3 7" id="KW-0812">Transmembrane</keyword>
<feature type="transmembrane region" description="Helical" evidence="7">
    <location>
        <begin position="120"/>
        <end position="149"/>
    </location>
</feature>
<keyword evidence="4 7" id="KW-1133">Transmembrane helix</keyword>
<feature type="transmembrane region" description="Helical" evidence="7">
    <location>
        <begin position="522"/>
        <end position="540"/>
    </location>
</feature>
<feature type="transmembrane region" description="Helical" evidence="7">
    <location>
        <begin position="377"/>
        <end position="396"/>
    </location>
</feature>
<feature type="transmembrane region" description="Helical" evidence="7">
    <location>
        <begin position="230"/>
        <end position="249"/>
    </location>
</feature>
<evidence type="ECO:0000313" key="9">
    <source>
        <dbReference type="Proteomes" id="UP000245535"/>
    </source>
</evidence>
<proteinExistence type="inferred from homology"/>
<dbReference type="EMBL" id="QGDO01000002">
    <property type="protein sequence ID" value="PWJ43153.1"/>
    <property type="molecule type" value="Genomic_DNA"/>
</dbReference>
<dbReference type="InterPro" id="IPR001734">
    <property type="entry name" value="Na/solute_symporter"/>
</dbReference>
<comment type="similarity">
    <text evidence="2 6">Belongs to the sodium:solute symporter (SSF) (TC 2.A.21) family.</text>
</comment>
<protein>
    <submittedName>
        <fullName evidence="8">SSS family solute:Na+ symporter</fullName>
    </submittedName>
</protein>